<dbReference type="PANTHER" id="PTHR15020:SF50">
    <property type="entry name" value="UPF0659 PROTEIN YMR090W"/>
    <property type="match status" value="1"/>
</dbReference>
<evidence type="ECO:0000313" key="2">
    <source>
        <dbReference type="EMBL" id="SEO56019.1"/>
    </source>
</evidence>
<proteinExistence type="predicted"/>
<dbReference type="SUPFAM" id="SSF51735">
    <property type="entry name" value="NAD(P)-binding Rossmann-fold domains"/>
    <property type="match status" value="1"/>
</dbReference>
<name>A0A1H8QP70_9SPHI</name>
<gene>
    <name evidence="2" type="ORF">SAMN05192574_10988</name>
</gene>
<sequence>MATLLILGATGRTGAHLLRLALSEGHIVHALVRDRNKINISSPALFLFEGLPTDMAQLRKAAFGCEAIISTLNISRTSDWPWSKLRTPVNLLSETVREVIGIGEQSPRRIIITSAWGVNESRQDIPGWFRWLIDHSNIGPAYADHGMQENLLTGSRLDWTVVRPVGLVNLNRNKPIKVSISGKPKPRLIISREAVARFLLNQVTDKRYIRACPVIYQ</sequence>
<keyword evidence="3" id="KW-1185">Reference proteome</keyword>
<dbReference type="STRING" id="551995.SAMN05192574_10988"/>
<dbReference type="EMBL" id="FOCL01000009">
    <property type="protein sequence ID" value="SEO56019.1"/>
    <property type="molecule type" value="Genomic_DNA"/>
</dbReference>
<feature type="domain" description="NAD(P)-binding" evidence="1">
    <location>
        <begin position="8"/>
        <end position="205"/>
    </location>
</feature>
<reference evidence="3" key="1">
    <citation type="submission" date="2016-10" db="EMBL/GenBank/DDBJ databases">
        <authorList>
            <person name="Varghese N."/>
            <person name="Submissions S."/>
        </authorList>
    </citation>
    <scope>NUCLEOTIDE SEQUENCE [LARGE SCALE GENOMIC DNA]</scope>
    <source>
        <strain evidence="3">Gh-48</strain>
    </source>
</reference>
<dbReference type="OrthoDB" id="9790734at2"/>
<dbReference type="Gene3D" id="3.40.50.720">
    <property type="entry name" value="NAD(P)-binding Rossmann-like Domain"/>
    <property type="match status" value="1"/>
</dbReference>
<evidence type="ECO:0000313" key="3">
    <source>
        <dbReference type="Proteomes" id="UP000198942"/>
    </source>
</evidence>
<dbReference type="InterPro" id="IPR016040">
    <property type="entry name" value="NAD(P)-bd_dom"/>
</dbReference>
<organism evidence="2 3">
    <name type="scientific">Mucilaginibacter gossypiicola</name>
    <dbReference type="NCBI Taxonomy" id="551995"/>
    <lineage>
        <taxon>Bacteria</taxon>
        <taxon>Pseudomonadati</taxon>
        <taxon>Bacteroidota</taxon>
        <taxon>Sphingobacteriia</taxon>
        <taxon>Sphingobacteriales</taxon>
        <taxon>Sphingobacteriaceae</taxon>
        <taxon>Mucilaginibacter</taxon>
    </lineage>
</organism>
<dbReference type="Pfam" id="PF13460">
    <property type="entry name" value="NAD_binding_10"/>
    <property type="match status" value="1"/>
</dbReference>
<evidence type="ECO:0000259" key="1">
    <source>
        <dbReference type="Pfam" id="PF13460"/>
    </source>
</evidence>
<dbReference type="InterPro" id="IPR036291">
    <property type="entry name" value="NAD(P)-bd_dom_sf"/>
</dbReference>
<dbReference type="Proteomes" id="UP000198942">
    <property type="component" value="Unassembled WGS sequence"/>
</dbReference>
<dbReference type="RefSeq" id="WP_091216500.1">
    <property type="nucleotide sequence ID" value="NZ_FOCL01000009.1"/>
</dbReference>
<accession>A0A1H8QP70</accession>
<protein>
    <submittedName>
        <fullName evidence="2">NAD(P)H-binding</fullName>
    </submittedName>
</protein>
<dbReference type="AlphaFoldDB" id="A0A1H8QP70"/>
<dbReference type="PANTHER" id="PTHR15020">
    <property type="entry name" value="FLAVIN REDUCTASE-RELATED"/>
    <property type="match status" value="1"/>
</dbReference>